<dbReference type="InParanoid" id="K3YDG3"/>
<evidence type="ECO:0000313" key="1">
    <source>
        <dbReference type="EnsemblPlants" id="KQK97193"/>
    </source>
</evidence>
<dbReference type="Gramene" id="KQK97193">
    <property type="protein sequence ID" value="KQK97193"/>
    <property type="gene ID" value="SETIT_012268mg"/>
</dbReference>
<dbReference type="STRING" id="4555.K3YDG3"/>
<sequence length="102" mass="11626">MPQNKNIHFAGLSAICWAIWKTRNAVCFEKKQIKPPTEVVCLASFFISYWAGLQKQDDKQDMEAGAEALKEAALHFHPREGTKPKLQRCRSNQIAELRNKIG</sequence>
<name>K3YDG3_SETIT</name>
<organism evidence="1 2">
    <name type="scientific">Setaria italica</name>
    <name type="common">Foxtail millet</name>
    <name type="synonym">Panicum italicum</name>
    <dbReference type="NCBI Taxonomy" id="4555"/>
    <lineage>
        <taxon>Eukaryota</taxon>
        <taxon>Viridiplantae</taxon>
        <taxon>Streptophyta</taxon>
        <taxon>Embryophyta</taxon>
        <taxon>Tracheophyta</taxon>
        <taxon>Spermatophyta</taxon>
        <taxon>Magnoliopsida</taxon>
        <taxon>Liliopsida</taxon>
        <taxon>Poales</taxon>
        <taxon>Poaceae</taxon>
        <taxon>PACMAD clade</taxon>
        <taxon>Panicoideae</taxon>
        <taxon>Panicodae</taxon>
        <taxon>Paniceae</taxon>
        <taxon>Cenchrinae</taxon>
        <taxon>Setaria</taxon>
    </lineage>
</organism>
<dbReference type="Proteomes" id="UP000004995">
    <property type="component" value="Unassembled WGS sequence"/>
</dbReference>
<protein>
    <submittedName>
        <fullName evidence="1">Uncharacterized protein</fullName>
    </submittedName>
</protein>
<dbReference type="EMBL" id="AGNK02004333">
    <property type="status" value="NOT_ANNOTATED_CDS"/>
    <property type="molecule type" value="Genomic_DNA"/>
</dbReference>
<accession>K3YDG3</accession>
<dbReference type="HOGENOM" id="CLU_2282356_0_0_1"/>
<proteinExistence type="predicted"/>
<reference evidence="2" key="1">
    <citation type="journal article" date="2012" name="Nat. Biotechnol.">
        <title>Reference genome sequence of the model plant Setaria.</title>
        <authorList>
            <person name="Bennetzen J.L."/>
            <person name="Schmutz J."/>
            <person name="Wang H."/>
            <person name="Percifield R."/>
            <person name="Hawkins J."/>
            <person name="Pontaroli A.C."/>
            <person name="Estep M."/>
            <person name="Feng L."/>
            <person name="Vaughn J.N."/>
            <person name="Grimwood J."/>
            <person name="Jenkins J."/>
            <person name="Barry K."/>
            <person name="Lindquist E."/>
            <person name="Hellsten U."/>
            <person name="Deshpande S."/>
            <person name="Wang X."/>
            <person name="Wu X."/>
            <person name="Mitros T."/>
            <person name="Triplett J."/>
            <person name="Yang X."/>
            <person name="Ye C.Y."/>
            <person name="Mauro-Herrera M."/>
            <person name="Wang L."/>
            <person name="Li P."/>
            <person name="Sharma M."/>
            <person name="Sharma R."/>
            <person name="Ronald P.C."/>
            <person name="Panaud O."/>
            <person name="Kellogg E.A."/>
            <person name="Brutnell T.P."/>
            <person name="Doust A.N."/>
            <person name="Tuskan G.A."/>
            <person name="Rokhsar D."/>
            <person name="Devos K.M."/>
        </authorList>
    </citation>
    <scope>NUCLEOTIDE SEQUENCE [LARGE SCALE GENOMIC DNA]</scope>
    <source>
        <strain evidence="2">cv. Yugu1</strain>
    </source>
</reference>
<reference evidence="1" key="2">
    <citation type="submission" date="2018-08" db="UniProtKB">
        <authorList>
            <consortium name="EnsemblPlants"/>
        </authorList>
    </citation>
    <scope>IDENTIFICATION</scope>
    <source>
        <strain evidence="1">Yugu1</strain>
    </source>
</reference>
<dbReference type="EnsemblPlants" id="KQK97193">
    <property type="protein sequence ID" value="KQK97193"/>
    <property type="gene ID" value="SETIT_012268mg"/>
</dbReference>
<keyword evidence="2" id="KW-1185">Reference proteome</keyword>
<evidence type="ECO:0000313" key="2">
    <source>
        <dbReference type="Proteomes" id="UP000004995"/>
    </source>
</evidence>
<dbReference type="AlphaFoldDB" id="K3YDG3"/>